<proteinExistence type="predicted"/>
<feature type="coiled-coil region" evidence="1">
    <location>
        <begin position="45"/>
        <end position="105"/>
    </location>
</feature>
<dbReference type="PANTHER" id="PTHR47372:SF11">
    <property type="entry name" value="RE19971P"/>
    <property type="match status" value="1"/>
</dbReference>
<feature type="transmembrane region" description="Helical" evidence="3">
    <location>
        <begin position="644"/>
        <end position="664"/>
    </location>
</feature>
<comment type="caution">
    <text evidence="4">The sequence shown here is derived from an EMBL/GenBank/DDBJ whole genome shotgun (WGS) entry which is preliminary data.</text>
</comment>
<keyword evidence="5" id="KW-1185">Reference proteome</keyword>
<dbReference type="Proteomes" id="UP000780801">
    <property type="component" value="Unassembled WGS sequence"/>
</dbReference>
<keyword evidence="3" id="KW-0472">Membrane</keyword>
<evidence type="ECO:0000313" key="4">
    <source>
        <dbReference type="EMBL" id="KAF9583996.1"/>
    </source>
</evidence>
<reference evidence="4" key="1">
    <citation type="journal article" date="2020" name="Fungal Divers.">
        <title>Resolving the Mortierellaceae phylogeny through synthesis of multi-gene phylogenetics and phylogenomics.</title>
        <authorList>
            <person name="Vandepol N."/>
            <person name="Liber J."/>
            <person name="Desiro A."/>
            <person name="Na H."/>
            <person name="Kennedy M."/>
            <person name="Barry K."/>
            <person name="Grigoriev I.V."/>
            <person name="Miller A.N."/>
            <person name="O'Donnell K."/>
            <person name="Stajich J.E."/>
            <person name="Bonito G."/>
        </authorList>
    </citation>
    <scope>NUCLEOTIDE SEQUENCE</scope>
    <source>
        <strain evidence="4">KOD1015</strain>
    </source>
</reference>
<protein>
    <submittedName>
        <fullName evidence="4">Uncharacterized protein</fullName>
    </submittedName>
</protein>
<feature type="transmembrane region" description="Helical" evidence="3">
    <location>
        <begin position="512"/>
        <end position="529"/>
    </location>
</feature>
<accession>A0A9P6FZE5</accession>
<evidence type="ECO:0000256" key="1">
    <source>
        <dbReference type="SAM" id="Coils"/>
    </source>
</evidence>
<keyword evidence="3" id="KW-1133">Transmembrane helix</keyword>
<dbReference type="EMBL" id="JAABOA010000531">
    <property type="protein sequence ID" value="KAF9583996.1"/>
    <property type="molecule type" value="Genomic_DNA"/>
</dbReference>
<sequence length="707" mass="79639">MRRAYDYWKSLTVDADERAKELVIEARTARDKAALEARWAYLGFKREAREAFEVAEKKYKEALANAERVHEEALESAKSKWFQAVDTTEKEVKEVKDEASEATHETWSRFKAAVDSLIFNPPKYGCSPSSQYWFSRQNPAADSGWDCREIWDHSHAHPSAYRDLHFFGEGDHGQRRESLKNLPKKIISPEKLHDMLTGLYSQAVAKAKHAPSASSFELGLKPTRDHYQVILDRIVRNDHTAQRELEMFSDKIKAKLNEAKYYEEQTDAWLTAQWNAVIDNAGSAKDHYQKVFKSTLRTIQDNRNKIYNSLIQSLQKTVDASRSSVHHAIHTARDNTDTSMAHNIVRDAVESFVKIIREMDTRIKGTPKHAFFEAFQREESQLKTKLQVAIAEASRSALSVSNQASKTKEMVMNRASKSMSSVAHKATEDAKHKAKNAKQAAESKYRSVTTNAQGGYEQASATMSSVWESATPQAASIPHRVHASYHRMLDGVKSNLFNEPERQSQDLNASSIYSAILAAYFLFLTYRIWATRRIRSMQDPTEMTYSVVNGKSSDPRPNGASMNRDYSSGEHPSGHYLRGWKQAGLAPEDTSVPTLSKFKTRRAVEDELELERSSIQTILTQFTSTVPVTLLLLTFLEWSGFNRIGLHSLFVGLITSLVMQGGFLNKAMISLAVVDGVHMSGNDVGYILSWGVLALAAMANGIKVLHS</sequence>
<keyword evidence="1" id="KW-0175">Coiled coil</keyword>
<dbReference type="AlphaFoldDB" id="A0A9P6FZE5"/>
<organism evidence="4 5">
    <name type="scientific">Lunasporangiospora selenospora</name>
    <dbReference type="NCBI Taxonomy" id="979761"/>
    <lineage>
        <taxon>Eukaryota</taxon>
        <taxon>Fungi</taxon>
        <taxon>Fungi incertae sedis</taxon>
        <taxon>Mucoromycota</taxon>
        <taxon>Mortierellomycotina</taxon>
        <taxon>Mortierellomycetes</taxon>
        <taxon>Mortierellales</taxon>
        <taxon>Mortierellaceae</taxon>
        <taxon>Lunasporangiospora</taxon>
    </lineage>
</organism>
<evidence type="ECO:0000313" key="5">
    <source>
        <dbReference type="Proteomes" id="UP000780801"/>
    </source>
</evidence>
<name>A0A9P6FZE5_9FUNG</name>
<dbReference type="PANTHER" id="PTHR47372">
    <property type="entry name" value="DAUER UP-REGULATED-RELATED"/>
    <property type="match status" value="1"/>
</dbReference>
<evidence type="ECO:0000256" key="3">
    <source>
        <dbReference type="SAM" id="Phobius"/>
    </source>
</evidence>
<dbReference type="OrthoDB" id="2400993at2759"/>
<evidence type="ECO:0000256" key="2">
    <source>
        <dbReference type="SAM" id="MobiDB-lite"/>
    </source>
</evidence>
<feature type="transmembrane region" description="Helical" evidence="3">
    <location>
        <begin position="684"/>
        <end position="702"/>
    </location>
</feature>
<gene>
    <name evidence="4" type="ORF">BGW38_007918</name>
</gene>
<keyword evidence="3" id="KW-0812">Transmembrane</keyword>
<feature type="region of interest" description="Disordered" evidence="2">
    <location>
        <begin position="546"/>
        <end position="573"/>
    </location>
</feature>